<keyword evidence="3" id="KW-0804">Transcription</keyword>
<dbReference type="PROSITE" id="PS50043">
    <property type="entry name" value="HTH_LUXR_2"/>
    <property type="match status" value="1"/>
</dbReference>
<evidence type="ECO:0000259" key="4">
    <source>
        <dbReference type="PROSITE" id="PS50043"/>
    </source>
</evidence>
<organism evidence="5 6">
    <name type="scientific">Streptomyces albiflavescens</name>
    <dbReference type="NCBI Taxonomy" id="1623582"/>
    <lineage>
        <taxon>Bacteria</taxon>
        <taxon>Bacillati</taxon>
        <taxon>Actinomycetota</taxon>
        <taxon>Actinomycetes</taxon>
        <taxon>Kitasatosporales</taxon>
        <taxon>Streptomycetaceae</taxon>
        <taxon>Streptomyces</taxon>
    </lineage>
</organism>
<keyword evidence="6" id="KW-1185">Reference proteome</keyword>
<dbReference type="AlphaFoldDB" id="A0A917YCA2"/>
<protein>
    <submittedName>
        <fullName evidence="5">Transcriptional regulator</fullName>
    </submittedName>
</protein>
<feature type="domain" description="HTH luxR-type" evidence="4">
    <location>
        <begin position="800"/>
        <end position="865"/>
    </location>
</feature>
<dbReference type="EMBL" id="BMMM01000021">
    <property type="protein sequence ID" value="GGN88387.1"/>
    <property type="molecule type" value="Genomic_DNA"/>
</dbReference>
<sequence>MLSAIGWAVERAHPYACLRQLLMPVRHEISALPQANRDILEPAIAPVRTLPPPDPLAVQGAVLTLLQRLGIQRPVVVTVDDVQDCDRPSLDVLGSVLRHLTDDGVSLLLAARGDLAPPGLPTELPYVRLAPLAPQAAADFLDQQPGAPKGRRRLELLEEAQGNPLALLELCRLAQPDTDLAFPGHRSLLSPYPRPDTEVELAALPTATQHALLYAALAAPDEPLATVTTAVGTPDLGVWAPAEAAGVITVADRRIWFRHPLVRRAARARQPAQLRRAACLGLSRVTGSPVYRAQYQAAAALGPDESVAAALEETAWGTQNAVTAATALEQAAQLSPDGAARARRLAEALAAAHLVGDPDWVGDLYRQFTQGAADAELTCLAAAAMSGALSLASFQQEAFDLLLDVREHALPADGPLALALASVAAAVADQSALPHHRSQLAALFARSDSRSASAVATGALTRLDEPAVRSALRAFVSVAAAAHGAGQLLRRLEFPHLGALPDAPERLVRRLAVAWIAYQADEADTCLRQYRKADTQLRARKALGLRGWSLAPMADTLLATGWWAEAETLLAEGSDAAAVLGQTRVHADLDALAATLAALRGRSTPELTATGPNWCAFDLAENRATHARMLRARALAAAAQGDWARTFRQLRALFDTDGSPLHPFLSPRTIAELATAAQRIGREEEAAQVLAQVRTQQGERPTPRMTLLLHHATAVVDRAADPEEHFQLALVNPEGERWPWERARARLSYAVWLRRSRQPLQAREQLTAALEIAERLGAAPLAATVRAELRASGAAADTEPDGALEGLTAQQRQIVEMAADGLSNREIGEQLFLSPRTVGTHLYNSYPKLGVSRRHQLRDLLAATDRGAD</sequence>
<evidence type="ECO:0000256" key="3">
    <source>
        <dbReference type="ARBA" id="ARBA00023163"/>
    </source>
</evidence>
<evidence type="ECO:0000313" key="6">
    <source>
        <dbReference type="Proteomes" id="UP000600365"/>
    </source>
</evidence>
<keyword evidence="1" id="KW-0805">Transcription regulation</keyword>
<dbReference type="Pfam" id="PF00196">
    <property type="entry name" value="GerE"/>
    <property type="match status" value="1"/>
</dbReference>
<evidence type="ECO:0000313" key="5">
    <source>
        <dbReference type="EMBL" id="GGN88387.1"/>
    </source>
</evidence>
<accession>A0A917YCA2</accession>
<dbReference type="Proteomes" id="UP000600365">
    <property type="component" value="Unassembled WGS sequence"/>
</dbReference>
<dbReference type="Gene3D" id="1.10.10.10">
    <property type="entry name" value="Winged helix-like DNA-binding domain superfamily/Winged helix DNA-binding domain"/>
    <property type="match status" value="1"/>
</dbReference>
<dbReference type="PANTHER" id="PTHR44688:SF16">
    <property type="entry name" value="DNA-BINDING TRANSCRIPTIONAL ACTIVATOR DEVR_DOSR"/>
    <property type="match status" value="1"/>
</dbReference>
<dbReference type="SUPFAM" id="SSF46894">
    <property type="entry name" value="C-terminal effector domain of the bipartite response regulators"/>
    <property type="match status" value="1"/>
</dbReference>
<comment type="caution">
    <text evidence="5">The sequence shown here is derived from an EMBL/GenBank/DDBJ whole genome shotgun (WGS) entry which is preliminary data.</text>
</comment>
<gene>
    <name evidence="5" type="ORF">GCM10011579_082100</name>
</gene>
<dbReference type="PRINTS" id="PR00038">
    <property type="entry name" value="HTHLUXR"/>
</dbReference>
<evidence type="ECO:0000256" key="2">
    <source>
        <dbReference type="ARBA" id="ARBA00023125"/>
    </source>
</evidence>
<dbReference type="InterPro" id="IPR000792">
    <property type="entry name" value="Tscrpt_reg_LuxR_C"/>
</dbReference>
<dbReference type="SMART" id="SM00421">
    <property type="entry name" value="HTH_LUXR"/>
    <property type="match status" value="1"/>
</dbReference>
<dbReference type="GO" id="GO:0003677">
    <property type="term" value="F:DNA binding"/>
    <property type="evidence" value="ECO:0007669"/>
    <property type="project" value="UniProtKB-KW"/>
</dbReference>
<dbReference type="CDD" id="cd06170">
    <property type="entry name" value="LuxR_C_like"/>
    <property type="match status" value="1"/>
</dbReference>
<dbReference type="PANTHER" id="PTHR44688">
    <property type="entry name" value="DNA-BINDING TRANSCRIPTIONAL ACTIVATOR DEVR_DOSR"/>
    <property type="match status" value="1"/>
</dbReference>
<reference evidence="5 6" key="1">
    <citation type="journal article" date="2014" name="Int. J. Syst. Evol. Microbiol.">
        <title>Complete genome sequence of Corynebacterium casei LMG S-19264T (=DSM 44701T), isolated from a smear-ripened cheese.</title>
        <authorList>
            <consortium name="US DOE Joint Genome Institute (JGI-PGF)"/>
            <person name="Walter F."/>
            <person name="Albersmeier A."/>
            <person name="Kalinowski J."/>
            <person name="Ruckert C."/>
        </authorList>
    </citation>
    <scope>NUCLEOTIDE SEQUENCE [LARGE SCALE GENOMIC DNA]</scope>
    <source>
        <strain evidence="5 6">CGMCC 4.7111</strain>
    </source>
</reference>
<proteinExistence type="predicted"/>
<dbReference type="PROSITE" id="PS00622">
    <property type="entry name" value="HTH_LUXR_1"/>
    <property type="match status" value="1"/>
</dbReference>
<dbReference type="InterPro" id="IPR036388">
    <property type="entry name" value="WH-like_DNA-bd_sf"/>
</dbReference>
<name>A0A917YCA2_9ACTN</name>
<dbReference type="GO" id="GO:0006355">
    <property type="term" value="P:regulation of DNA-templated transcription"/>
    <property type="evidence" value="ECO:0007669"/>
    <property type="project" value="InterPro"/>
</dbReference>
<dbReference type="InterPro" id="IPR016032">
    <property type="entry name" value="Sig_transdc_resp-reg_C-effctor"/>
</dbReference>
<keyword evidence="2" id="KW-0238">DNA-binding</keyword>
<evidence type="ECO:0000256" key="1">
    <source>
        <dbReference type="ARBA" id="ARBA00023015"/>
    </source>
</evidence>